<organism evidence="2 3">
    <name type="scientific">Facklamia hominis</name>
    <dbReference type="NCBI Taxonomy" id="178214"/>
    <lineage>
        <taxon>Bacteria</taxon>
        <taxon>Bacillati</taxon>
        <taxon>Bacillota</taxon>
        <taxon>Bacilli</taxon>
        <taxon>Lactobacillales</taxon>
        <taxon>Aerococcaceae</taxon>
        <taxon>Facklamia</taxon>
    </lineage>
</organism>
<keyword evidence="1" id="KW-0472">Membrane</keyword>
<accession>A0AAJ1V2Q5</accession>
<proteinExistence type="predicted"/>
<dbReference type="Proteomes" id="UP001229251">
    <property type="component" value="Unassembled WGS sequence"/>
</dbReference>
<feature type="transmembrane region" description="Helical" evidence="1">
    <location>
        <begin position="58"/>
        <end position="77"/>
    </location>
</feature>
<evidence type="ECO:0000256" key="1">
    <source>
        <dbReference type="SAM" id="Phobius"/>
    </source>
</evidence>
<comment type="caution">
    <text evidence="2">The sequence shown here is derived from an EMBL/GenBank/DDBJ whole genome shotgun (WGS) entry which is preliminary data.</text>
</comment>
<dbReference type="RefSeq" id="WP_242491967.1">
    <property type="nucleotide sequence ID" value="NZ_CAUPDI010000016.1"/>
</dbReference>
<evidence type="ECO:0000313" key="2">
    <source>
        <dbReference type="EMBL" id="MDK7186621.1"/>
    </source>
</evidence>
<gene>
    <name evidence="2" type="ORF">QP433_01345</name>
</gene>
<name>A0AAJ1V2Q5_9LACT</name>
<sequence>MKNLVLGLFLAGFGYNYWLKRKMTIFIKQRPLVRWILIAYAVLAFYMAYQWGDTIQDYALAGSSVLLLYSVAFFQGINKDSVLVFLGTTPLLKQIKVSEIDHILLEEVPEKSTYRLKIVAFGEEFTQLYQRDHSKKEGAFTKELTELLEAVKNH</sequence>
<dbReference type="EMBL" id="JASOOE010000002">
    <property type="protein sequence ID" value="MDK7186621.1"/>
    <property type="molecule type" value="Genomic_DNA"/>
</dbReference>
<feature type="transmembrane region" description="Helical" evidence="1">
    <location>
        <begin position="32"/>
        <end position="51"/>
    </location>
</feature>
<evidence type="ECO:0000313" key="3">
    <source>
        <dbReference type="Proteomes" id="UP001229251"/>
    </source>
</evidence>
<keyword evidence="1" id="KW-1133">Transmembrane helix</keyword>
<dbReference type="AlphaFoldDB" id="A0AAJ1V2Q5"/>
<protein>
    <submittedName>
        <fullName evidence="2">Uncharacterized protein</fullName>
    </submittedName>
</protein>
<keyword evidence="1" id="KW-0812">Transmembrane</keyword>
<reference evidence="2" key="1">
    <citation type="submission" date="2023-05" db="EMBL/GenBank/DDBJ databases">
        <title>Cataloging the Phylogenetic Diversity of Human Bladder Bacteria.</title>
        <authorList>
            <person name="Du J."/>
        </authorList>
    </citation>
    <scope>NUCLEOTIDE SEQUENCE</scope>
    <source>
        <strain evidence="2">UMB1231</strain>
    </source>
</reference>